<sequence length="42" mass="4781">MGGVLLCGKVCHVAEGAEIFTVIFLENMKEVTNWKKHKDKIY</sequence>
<protein>
    <submittedName>
        <fullName evidence="1">Uncharacterized protein</fullName>
    </submittedName>
</protein>
<reference evidence="1" key="1">
    <citation type="submission" date="2019-08" db="EMBL/GenBank/DDBJ databases">
        <authorList>
            <person name="Kucharzyk K."/>
            <person name="Murdoch R.W."/>
            <person name="Higgins S."/>
            <person name="Loffler F."/>
        </authorList>
    </citation>
    <scope>NUCLEOTIDE SEQUENCE</scope>
</reference>
<proteinExistence type="predicted"/>
<name>A0A645G1X6_9ZZZZ</name>
<dbReference type="EMBL" id="VSSQ01068696">
    <property type="protein sequence ID" value="MPN20838.1"/>
    <property type="molecule type" value="Genomic_DNA"/>
</dbReference>
<evidence type="ECO:0000313" key="1">
    <source>
        <dbReference type="EMBL" id="MPN20838.1"/>
    </source>
</evidence>
<gene>
    <name evidence="1" type="ORF">SDC9_168217</name>
</gene>
<dbReference type="AlphaFoldDB" id="A0A645G1X6"/>
<comment type="caution">
    <text evidence="1">The sequence shown here is derived from an EMBL/GenBank/DDBJ whole genome shotgun (WGS) entry which is preliminary data.</text>
</comment>
<organism evidence="1">
    <name type="scientific">bioreactor metagenome</name>
    <dbReference type="NCBI Taxonomy" id="1076179"/>
    <lineage>
        <taxon>unclassified sequences</taxon>
        <taxon>metagenomes</taxon>
        <taxon>ecological metagenomes</taxon>
    </lineage>
</organism>
<accession>A0A645G1X6</accession>